<feature type="transmembrane region" description="Helical" evidence="2">
    <location>
        <begin position="389"/>
        <end position="416"/>
    </location>
</feature>
<keyword evidence="4" id="KW-1185">Reference proteome</keyword>
<evidence type="ECO:0000256" key="1">
    <source>
        <dbReference type="SAM" id="MobiDB-lite"/>
    </source>
</evidence>
<keyword evidence="2" id="KW-1133">Transmembrane helix</keyword>
<name>A0A0L6VEL4_9BASI</name>
<evidence type="ECO:0000313" key="4">
    <source>
        <dbReference type="Proteomes" id="UP000037035"/>
    </source>
</evidence>
<keyword evidence="2" id="KW-0472">Membrane</keyword>
<dbReference type="OrthoDB" id="2507570at2759"/>
<dbReference type="Proteomes" id="UP000037035">
    <property type="component" value="Unassembled WGS sequence"/>
</dbReference>
<reference evidence="3 4" key="1">
    <citation type="submission" date="2015-08" db="EMBL/GenBank/DDBJ databases">
        <title>Next Generation Sequencing and Analysis of the Genome of Puccinia sorghi L Schw, the Causal Agent of Maize Common Rust.</title>
        <authorList>
            <person name="Rochi L."/>
            <person name="Burguener G."/>
            <person name="Darino M."/>
            <person name="Turjanski A."/>
            <person name="Kreff E."/>
            <person name="Dieguez M.J."/>
            <person name="Sacco F."/>
        </authorList>
    </citation>
    <scope>NUCLEOTIDE SEQUENCE [LARGE SCALE GENOMIC DNA]</scope>
    <source>
        <strain evidence="3 4">RO10H11247</strain>
    </source>
</reference>
<sequence length="625" mass="69403">MATNSVPPRLALSTIASTSFESIDLDELAIGKFLSRNAGLLLDSGIRIRFWIISFLMFIMGVLHLITLIKNISIRNCWLVERNKSGYLNPNLEILVPLFALVNSSLVLCSIIMMNRDNGRYLSRPTMITQMISYNALCYCAATRGESVFPLWRTLSAIPLVPVQLTPHGTSLLSNGVPPFLFNTLVILLYISFPVATLPLTLKMTREADQLGKKVFELVPELKLLIAQEQETPGAGLPRLIVEEVKHKLDLIDEILIDVNSRWRISCGVYLFYCLGLFALFIYASARLYSTLTVQLQLLTQARRRFARMASVGVIPSEDDLPHATATESGRASTTYRNLVTSIKRLKAAIWTQGQDQSECMKFWDCLDASSENAELERKAKMSSRYRTAVLWQSFCSSLIFLAFVVLTSCLAFDAFGVPHRTSATQVAIITFEWTGWAWSVPGSVLALVTCGVALLPHSASEAAANLPSTTSTRKQSAKDYRLQPKLSRTSTESDVVNLRPYGFFPTEMQETSTAKTTSEFKTLSSKIWSKLSTYAGNSSALPVFQRERKVSCLSLSEEEKTSEHAVNEISPAHGIEIHTETARGMPCISRTPPFAPGHVILPMGKIRSDLNIIKSLRHHPGPDP</sequence>
<feature type="transmembrane region" description="Helical" evidence="2">
    <location>
        <begin position="270"/>
        <end position="289"/>
    </location>
</feature>
<protein>
    <submittedName>
        <fullName evidence="3">Uncharacterized protein</fullName>
    </submittedName>
</protein>
<dbReference type="VEuPathDB" id="FungiDB:VP01_1787g2"/>
<feature type="region of interest" description="Disordered" evidence="1">
    <location>
        <begin position="466"/>
        <end position="489"/>
    </location>
</feature>
<evidence type="ECO:0000313" key="3">
    <source>
        <dbReference type="EMBL" id="KNZ59193.1"/>
    </source>
</evidence>
<accession>A0A0L6VEL4</accession>
<feature type="transmembrane region" description="Helical" evidence="2">
    <location>
        <begin position="436"/>
        <end position="456"/>
    </location>
</feature>
<gene>
    <name evidence="3" type="ORF">VP01_1787g2</name>
</gene>
<feature type="transmembrane region" description="Helical" evidence="2">
    <location>
        <begin position="180"/>
        <end position="202"/>
    </location>
</feature>
<feature type="transmembrane region" description="Helical" evidence="2">
    <location>
        <begin position="94"/>
        <end position="114"/>
    </location>
</feature>
<comment type="caution">
    <text evidence="3">The sequence shown here is derived from an EMBL/GenBank/DDBJ whole genome shotgun (WGS) entry which is preliminary data.</text>
</comment>
<dbReference type="AlphaFoldDB" id="A0A0L6VEL4"/>
<keyword evidence="2" id="KW-0812">Transmembrane</keyword>
<dbReference type="EMBL" id="LAVV01006600">
    <property type="protein sequence ID" value="KNZ59193.1"/>
    <property type="molecule type" value="Genomic_DNA"/>
</dbReference>
<evidence type="ECO:0000256" key="2">
    <source>
        <dbReference type="SAM" id="Phobius"/>
    </source>
</evidence>
<proteinExistence type="predicted"/>
<organism evidence="3 4">
    <name type="scientific">Puccinia sorghi</name>
    <dbReference type="NCBI Taxonomy" id="27349"/>
    <lineage>
        <taxon>Eukaryota</taxon>
        <taxon>Fungi</taxon>
        <taxon>Dikarya</taxon>
        <taxon>Basidiomycota</taxon>
        <taxon>Pucciniomycotina</taxon>
        <taxon>Pucciniomycetes</taxon>
        <taxon>Pucciniales</taxon>
        <taxon>Pucciniaceae</taxon>
        <taxon>Puccinia</taxon>
    </lineage>
</organism>
<feature type="transmembrane region" description="Helical" evidence="2">
    <location>
        <begin position="50"/>
        <end position="74"/>
    </location>
</feature>